<evidence type="ECO:0000313" key="8">
    <source>
        <dbReference type="Proteomes" id="UP001165065"/>
    </source>
</evidence>
<dbReference type="PRINTS" id="PR00469">
    <property type="entry name" value="PNDRDTASEII"/>
</dbReference>
<proteinExistence type="inferred from homology"/>
<comment type="similarity">
    <text evidence="1">Belongs to the FAD-dependent oxidoreductase family.</text>
</comment>
<keyword evidence="8" id="KW-1185">Reference proteome</keyword>
<feature type="domain" description="FAD/NAD(P)-binding" evidence="6">
    <location>
        <begin position="613"/>
        <end position="903"/>
    </location>
</feature>
<evidence type="ECO:0000256" key="1">
    <source>
        <dbReference type="ARBA" id="ARBA00006442"/>
    </source>
</evidence>
<evidence type="ECO:0000259" key="6">
    <source>
        <dbReference type="Pfam" id="PF07992"/>
    </source>
</evidence>
<evidence type="ECO:0000256" key="3">
    <source>
        <dbReference type="ARBA" id="ARBA00022827"/>
    </source>
</evidence>
<evidence type="ECO:0000256" key="5">
    <source>
        <dbReference type="SAM" id="MobiDB-lite"/>
    </source>
</evidence>
<dbReference type="OrthoDB" id="202203at2759"/>
<keyword evidence="3" id="KW-0274">FAD</keyword>
<protein>
    <recommendedName>
        <fullName evidence="6">FAD/NAD(P)-binding domain-containing protein</fullName>
    </recommendedName>
</protein>
<dbReference type="SUPFAM" id="SSF51905">
    <property type="entry name" value="FAD/NAD(P)-binding domain"/>
    <property type="match status" value="1"/>
</dbReference>
<feature type="compositionally biased region" description="Basic and acidic residues" evidence="5">
    <location>
        <begin position="1096"/>
        <end position="1112"/>
    </location>
</feature>
<dbReference type="InterPro" id="IPR036188">
    <property type="entry name" value="FAD/NAD-bd_sf"/>
</dbReference>
<evidence type="ECO:0000256" key="4">
    <source>
        <dbReference type="ARBA" id="ARBA00023002"/>
    </source>
</evidence>
<comment type="caution">
    <text evidence="7">The sequence shown here is derived from an EMBL/GenBank/DDBJ whole genome shotgun (WGS) entry which is preliminary data.</text>
</comment>
<dbReference type="GO" id="GO:0004174">
    <property type="term" value="F:electron-transferring-flavoprotein dehydrogenase activity"/>
    <property type="evidence" value="ECO:0007669"/>
    <property type="project" value="TreeGrafter"/>
</dbReference>
<name>A0A9W7G4F8_9STRA</name>
<dbReference type="InterPro" id="IPR023753">
    <property type="entry name" value="FAD/NAD-binding_dom"/>
</dbReference>
<gene>
    <name evidence="7" type="ORF">TrCOL_g1950</name>
</gene>
<accession>A0A9W7G4F8</accession>
<dbReference type="AlphaFoldDB" id="A0A9W7G4F8"/>
<dbReference type="EMBL" id="BRYA01000010">
    <property type="protein sequence ID" value="GMI31724.1"/>
    <property type="molecule type" value="Genomic_DNA"/>
</dbReference>
<dbReference type="GO" id="GO:0050660">
    <property type="term" value="F:flavin adenine dinucleotide binding"/>
    <property type="evidence" value="ECO:0007669"/>
    <property type="project" value="TreeGrafter"/>
</dbReference>
<evidence type="ECO:0000313" key="7">
    <source>
        <dbReference type="EMBL" id="GMI31724.1"/>
    </source>
</evidence>
<reference evidence="8" key="1">
    <citation type="journal article" date="2023" name="Commun. Biol.">
        <title>Genome analysis of Parmales, the sister group of diatoms, reveals the evolutionary specialization of diatoms from phago-mixotrophs to photoautotrophs.</title>
        <authorList>
            <person name="Ban H."/>
            <person name="Sato S."/>
            <person name="Yoshikawa S."/>
            <person name="Yamada K."/>
            <person name="Nakamura Y."/>
            <person name="Ichinomiya M."/>
            <person name="Sato N."/>
            <person name="Blanc-Mathieu R."/>
            <person name="Endo H."/>
            <person name="Kuwata A."/>
            <person name="Ogata H."/>
        </authorList>
    </citation>
    <scope>NUCLEOTIDE SEQUENCE [LARGE SCALE GENOMIC DNA]</scope>
</reference>
<dbReference type="Pfam" id="PF07992">
    <property type="entry name" value="Pyr_redox_2"/>
    <property type="match status" value="1"/>
</dbReference>
<dbReference type="Gene3D" id="3.50.50.100">
    <property type="match status" value="1"/>
</dbReference>
<dbReference type="PANTHER" id="PTHR43735:SF3">
    <property type="entry name" value="FERROPTOSIS SUPPRESSOR PROTEIN 1"/>
    <property type="match status" value="1"/>
</dbReference>
<dbReference type="Proteomes" id="UP001165065">
    <property type="component" value="Unassembled WGS sequence"/>
</dbReference>
<keyword evidence="4" id="KW-0560">Oxidoreductase</keyword>
<organism evidence="7 8">
    <name type="scientific">Triparma columacea</name>
    <dbReference type="NCBI Taxonomy" id="722753"/>
    <lineage>
        <taxon>Eukaryota</taxon>
        <taxon>Sar</taxon>
        <taxon>Stramenopiles</taxon>
        <taxon>Ochrophyta</taxon>
        <taxon>Bolidophyceae</taxon>
        <taxon>Parmales</taxon>
        <taxon>Triparmaceae</taxon>
        <taxon>Triparma</taxon>
    </lineage>
</organism>
<dbReference type="PANTHER" id="PTHR43735">
    <property type="entry name" value="APOPTOSIS-INDUCING FACTOR 1"/>
    <property type="match status" value="1"/>
</dbReference>
<sequence length="1112" mass="122186">MVISLVADLFGAIEILAKTIHCHVEACRQLPAECSQISDSAMAVADMIRGLPQDATSKATVRRLHGLLTEVSDLIHKLAAEASESDANKGNGLLRRTLRRLSVGGKQMASAVNNMKKLKELSDAIDSELLRLTQAIEIARAKRRPASNIDALWAQELWDDNFGDSAEVPWSLFEGALRRFLLKSTDKDASSIADSLDLVRCALCSSNDKVTVYKFSEVFSPSLGTDLASSLKVLSSRSTAGEVMVHIIVRLKPELNIDAEADPGFVLVRATDTLAALRSTIRDAHKEDEEEGILFLAENRFTFLLKDGKVRVRRKDEASLSGVDTLTDTSVVEEKAKPTIKQQTKPLGEDEKEVEGGKTLATSSSVPTLAQIPVATTLLVEDTELGYAEVLPTPRDTAPALSGGPVITTPAGSVRTAAFLKKVLGGIPDDIPISDLQSILAAALRGDPVQTAGLSAAQANTMADRALASALASRAAGLTVENALADDKLWLDLRAVASNVVHEEDVKLAREAILAKKVLAKDLLRSIKGARSRIFRVASMSTSSFSDPLPELKEMIESTVKLAINTDAALQKRVDSIILNLREPMACLKSEMLSANVNKKIKNGDRKGDKRLHVVVIGGGIAGASAAFMLSRPESMCRVTMIDIKEYHENTPFILRCALNPDKFELAYAKHTDYLDESKGHRLVVGACRAIHRTHVTVGDGGERVPFDALIYCAGSSYPSGIKAEAPSVAYRKRQFERERNHYNDQPPTFIVVGAGSVGIEQAFELKDHFPEAPVKIYQRNPKIILKACFEEVGPVVMERLKERGIELFMGEALLDDDPDVLEARGAYLTSKGRRIPLIDDEGRKLHVTWATGYSPNSAPFKEGSCSDALNEGGFVKCDEFQRVINYERYNFFACGDVCSASRFEANERTAIGALRHTGAAASNVARIAYQWALKRDLDGVENSWVPRSENGAKWCSLPIERSVKKIRVNLVSLGKRGQLNVFHKTFSFFKEAFKGMIPMDTYKECGDWLYSLPEEGEGVSWKMGMMEDWIVSYLRGKKPIHAVAEGEDASKKTMDDWALIRNNDYLGVEWKEVEMFESRGIRSPPPSPKKSRGNKKAEPIDEKLKWEQGWD</sequence>
<feature type="region of interest" description="Disordered" evidence="5">
    <location>
        <begin position="334"/>
        <end position="358"/>
    </location>
</feature>
<dbReference type="GO" id="GO:0005737">
    <property type="term" value="C:cytoplasm"/>
    <property type="evidence" value="ECO:0007669"/>
    <property type="project" value="TreeGrafter"/>
</dbReference>
<dbReference type="PRINTS" id="PR00368">
    <property type="entry name" value="FADPNR"/>
</dbReference>
<evidence type="ECO:0000256" key="2">
    <source>
        <dbReference type="ARBA" id="ARBA00022630"/>
    </source>
</evidence>
<keyword evidence="2" id="KW-0285">Flavoprotein</keyword>
<feature type="region of interest" description="Disordered" evidence="5">
    <location>
        <begin position="1079"/>
        <end position="1112"/>
    </location>
</feature>